<dbReference type="Proteomes" id="UP000005237">
    <property type="component" value="Unassembled WGS sequence"/>
</dbReference>
<dbReference type="AlphaFoldDB" id="A0A8R1DXZ0"/>
<evidence type="ECO:0000313" key="4">
    <source>
        <dbReference type="Proteomes" id="UP000005237"/>
    </source>
</evidence>
<accession>A0A8R1DXZ0</accession>
<keyword evidence="2" id="KW-0732">Signal</keyword>
<keyword evidence="4" id="KW-1185">Reference proteome</keyword>
<feature type="compositionally biased region" description="Basic and acidic residues" evidence="1">
    <location>
        <begin position="200"/>
        <end position="211"/>
    </location>
</feature>
<proteinExistence type="predicted"/>
<evidence type="ECO:0000256" key="2">
    <source>
        <dbReference type="SAM" id="SignalP"/>
    </source>
</evidence>
<feature type="chain" id="PRO_5035902114" evidence="2">
    <location>
        <begin position="17"/>
        <end position="220"/>
    </location>
</feature>
<dbReference type="OMA" id="TLAPHTF"/>
<feature type="region of interest" description="Disordered" evidence="1">
    <location>
        <begin position="199"/>
        <end position="220"/>
    </location>
</feature>
<reference evidence="4" key="1">
    <citation type="submission" date="2010-08" db="EMBL/GenBank/DDBJ databases">
        <authorList>
            <consortium name="Caenorhabditis japonica Sequencing Consortium"/>
            <person name="Wilson R.K."/>
        </authorList>
    </citation>
    <scope>NUCLEOTIDE SEQUENCE [LARGE SCALE GENOMIC DNA]</scope>
    <source>
        <strain evidence="4">DF5081</strain>
    </source>
</reference>
<evidence type="ECO:0000313" key="3">
    <source>
        <dbReference type="EnsemblMetazoa" id="CJA13536a.1"/>
    </source>
</evidence>
<evidence type="ECO:0000256" key="1">
    <source>
        <dbReference type="SAM" id="MobiDB-lite"/>
    </source>
</evidence>
<feature type="signal peptide" evidence="2">
    <location>
        <begin position="1"/>
        <end position="16"/>
    </location>
</feature>
<name>A0A8R1DXZ0_CAEJA</name>
<organism evidence="3 4">
    <name type="scientific">Caenorhabditis japonica</name>
    <dbReference type="NCBI Taxonomy" id="281687"/>
    <lineage>
        <taxon>Eukaryota</taxon>
        <taxon>Metazoa</taxon>
        <taxon>Ecdysozoa</taxon>
        <taxon>Nematoda</taxon>
        <taxon>Chromadorea</taxon>
        <taxon>Rhabditida</taxon>
        <taxon>Rhabditina</taxon>
        <taxon>Rhabditomorpha</taxon>
        <taxon>Rhabditoidea</taxon>
        <taxon>Rhabditidae</taxon>
        <taxon>Peloderinae</taxon>
        <taxon>Caenorhabditis</taxon>
    </lineage>
</organism>
<feature type="region of interest" description="Disordered" evidence="1">
    <location>
        <begin position="160"/>
        <end position="183"/>
    </location>
</feature>
<sequence>MKLFLLAVCVIGTIKTYEIVPRASGLRSKGDIRRAPLPSIASFAPLAKSLRPSSTGVRRAPAVVSLPVRKAYKPSNPAPRAPMTLPVMPNLLQPLPLPQFIPVPVPVLTPQELPTLGTLPTLAPHTFPTFTPIPGMPTMPGLTMPPSFQRLLGITTTTMKPASMEEKEETESEGTAKAYSAPTYSKDLNSVRSRLSKFVRGSEKKVSKGEDNADWIVPFH</sequence>
<protein>
    <submittedName>
        <fullName evidence="3">Uncharacterized protein</fullName>
    </submittedName>
</protein>
<reference evidence="3" key="2">
    <citation type="submission" date="2022-06" db="UniProtKB">
        <authorList>
            <consortium name="EnsemblMetazoa"/>
        </authorList>
    </citation>
    <scope>IDENTIFICATION</scope>
    <source>
        <strain evidence="3">DF5081</strain>
    </source>
</reference>
<dbReference type="EnsemblMetazoa" id="CJA13536a.1">
    <property type="protein sequence ID" value="CJA13536a.1"/>
    <property type="gene ID" value="WBGene00132740"/>
</dbReference>